<reference evidence="2" key="1">
    <citation type="submission" date="2023-01" db="EMBL/GenBank/DDBJ databases">
        <authorList>
            <person name="Van Ghelder C."/>
            <person name="Rancurel C."/>
        </authorList>
    </citation>
    <scope>NUCLEOTIDE SEQUENCE</scope>
    <source>
        <strain evidence="2">CNCM I-4278</strain>
    </source>
</reference>
<dbReference type="AlphaFoldDB" id="A0A9W4UT20"/>
<evidence type="ECO:0000313" key="3">
    <source>
        <dbReference type="Proteomes" id="UP001152607"/>
    </source>
</evidence>
<feature type="region of interest" description="Disordered" evidence="1">
    <location>
        <begin position="40"/>
        <end position="64"/>
    </location>
</feature>
<gene>
    <name evidence="2" type="ORF">PDIGIT_LOCUS14727</name>
</gene>
<keyword evidence="3" id="KW-1185">Reference proteome</keyword>
<dbReference type="Proteomes" id="UP001152607">
    <property type="component" value="Unassembled WGS sequence"/>
</dbReference>
<name>A0A9W4UT20_9PLEO</name>
<feature type="compositionally biased region" description="Low complexity" evidence="1">
    <location>
        <begin position="43"/>
        <end position="55"/>
    </location>
</feature>
<sequence length="585" mass="66765">MLKMKAYVPSRMLLRALSRPSPPKCHLMRVVPLQYRTAHTKASKTSAKSKSAPKAVAHTKPTPPGYKQYGDEFIKFNKDSIDVSIPGEDKYSIDTSEKSISDEELERDMTDEELMDPDLPEITFYERDLDRGGPDLLVKRIATPQDRARQRDMFKMLKEDQTNPDYDDADLRRALVDDMLVDPRYKEFADVLKGMKERIMSKEEMALALREQEEEEAREALEFEASLKIGGAAARVEELLKDSRLQDFRPHFLEFQKRLEKFDNDIRHPQVKEIMDNIEQELSKRPDLFDEENSIEDYSIKDDMEISEKGEAGGPKTEAKEQVENDDQLLLKMKDVMAAMGGNESVETEIDELLNEKVDPDELEEEPEEEMPEFNFETLSAEISRLNNESKLTSPSGEQIDPELQAKIDDILADPNLLQKLSHLQKLMETAKKRKAAGITTAPHGMAPDPEQLPADRTTGLQQRMEMARNDPEHVAALTSLHVDLPPPFHMSPALKSFNQAIELAYLGANDDIRRILWRAYVKVRTLPTFLHNVSDDTWDLMYYSQAVTWASNQNRQAHLTLLLQDLASVGKNGPPTHPSTFVKD</sequence>
<feature type="region of interest" description="Disordered" evidence="1">
    <location>
        <begin position="303"/>
        <end position="323"/>
    </location>
</feature>
<evidence type="ECO:0000313" key="2">
    <source>
        <dbReference type="EMBL" id="CAI6341530.1"/>
    </source>
</evidence>
<protein>
    <submittedName>
        <fullName evidence="2">Uncharacterized protein</fullName>
    </submittedName>
</protein>
<dbReference type="OrthoDB" id="7984201at2759"/>
<proteinExistence type="predicted"/>
<accession>A0A9W4UT20</accession>
<dbReference type="EMBL" id="CAOQHR010000012">
    <property type="protein sequence ID" value="CAI6341530.1"/>
    <property type="molecule type" value="Genomic_DNA"/>
</dbReference>
<organism evidence="2 3">
    <name type="scientific">Periconia digitata</name>
    <dbReference type="NCBI Taxonomy" id="1303443"/>
    <lineage>
        <taxon>Eukaryota</taxon>
        <taxon>Fungi</taxon>
        <taxon>Dikarya</taxon>
        <taxon>Ascomycota</taxon>
        <taxon>Pezizomycotina</taxon>
        <taxon>Dothideomycetes</taxon>
        <taxon>Pleosporomycetidae</taxon>
        <taxon>Pleosporales</taxon>
        <taxon>Massarineae</taxon>
        <taxon>Periconiaceae</taxon>
        <taxon>Periconia</taxon>
    </lineage>
</organism>
<evidence type="ECO:0000256" key="1">
    <source>
        <dbReference type="SAM" id="MobiDB-lite"/>
    </source>
</evidence>
<comment type="caution">
    <text evidence="2">The sequence shown here is derived from an EMBL/GenBank/DDBJ whole genome shotgun (WGS) entry which is preliminary data.</text>
</comment>